<gene>
    <name evidence="1" type="ORF">CTB96_13835</name>
</gene>
<dbReference type="PANTHER" id="PTHR38479">
    <property type="entry name" value="LMO0824 PROTEIN"/>
    <property type="match status" value="1"/>
</dbReference>
<evidence type="ECO:0000313" key="1">
    <source>
        <dbReference type="EMBL" id="PXA67766.1"/>
    </source>
</evidence>
<dbReference type="Pfam" id="PF06224">
    <property type="entry name" value="AlkZ-like"/>
    <property type="match status" value="1"/>
</dbReference>
<evidence type="ECO:0008006" key="3">
    <source>
        <dbReference type="Google" id="ProtNLM"/>
    </source>
</evidence>
<dbReference type="AlphaFoldDB" id="A0A317ZMV1"/>
<name>A0A317ZMV1_9MICO</name>
<comment type="caution">
    <text evidence="1">The sequence shown here is derived from an EMBL/GenBank/DDBJ whole genome shotgun (WGS) entry which is preliminary data.</text>
</comment>
<keyword evidence="2" id="KW-1185">Reference proteome</keyword>
<protein>
    <recommendedName>
        <fullName evidence="3">Winged helix DNA-binding domain-containing protein</fullName>
    </recommendedName>
</protein>
<evidence type="ECO:0000313" key="2">
    <source>
        <dbReference type="Proteomes" id="UP000246722"/>
    </source>
</evidence>
<organism evidence="1 2">
    <name type="scientific">Cryobacterium arcticum</name>
    <dbReference type="NCBI Taxonomy" id="670052"/>
    <lineage>
        <taxon>Bacteria</taxon>
        <taxon>Bacillati</taxon>
        <taxon>Actinomycetota</taxon>
        <taxon>Actinomycetes</taxon>
        <taxon>Micrococcales</taxon>
        <taxon>Microbacteriaceae</taxon>
        <taxon>Cryobacterium</taxon>
    </lineage>
</organism>
<dbReference type="PANTHER" id="PTHR38479:SF2">
    <property type="entry name" value="WINGED HELIX DNA-BINDING DOMAIN-CONTAINING PROTEIN"/>
    <property type="match status" value="1"/>
</dbReference>
<dbReference type="RefSeq" id="WP_110127441.1">
    <property type="nucleotide sequence ID" value="NZ_QHLY01000012.1"/>
</dbReference>
<reference evidence="1 2" key="1">
    <citation type="submission" date="2018-05" db="EMBL/GenBank/DDBJ databases">
        <title>Genetic diversity of glacier-inhabiting Cryobacterium bacteria in China and description of Cryobacterium mengkeensis sp. nov. and Arthrobacter glacialis sp. nov.</title>
        <authorList>
            <person name="Liu Q."/>
            <person name="Xin Y.-H."/>
        </authorList>
    </citation>
    <scope>NUCLEOTIDE SEQUENCE [LARGE SCALE GENOMIC DNA]</scope>
    <source>
        <strain evidence="1 2">SK-1</strain>
    </source>
</reference>
<proteinExistence type="predicted"/>
<dbReference type="Proteomes" id="UP000246722">
    <property type="component" value="Unassembled WGS sequence"/>
</dbReference>
<accession>A0A317ZMV1</accession>
<sequence>MTHASRSDITRRRLASQALTGSIGQSSIGVDPADGPALVVDRMLALQAQDLRWAKWAAAVRAPGSTSADVDRLIDSGRIVRSWPMRGTLHFVPGPDLGWMLALSTPRLWTGSATRRRDLGLDDATIEQARAVAVEALTGGRELSRLEFQALLERNGIDAGGQRGYHLIWHLAQSGTLCWGRQLDSQQMLVLLDEWVPRMRRLERDESLGEHLLRYLTGHGPATLSDFTWWSQLTVAEAKIAQAVAAPQLVELEVDGTGYLLPAAEDAPLPRAVRGRGPAAVVALAGFDEYLLGYRDRSFALDPGSFERVVPGKNGIFLPILVKGGRVVGTWRREWKPRLITVRPEPFDELPAADVRAAERALHEYGDFLGRPVHVLPAAAPAAG</sequence>
<dbReference type="OrthoDB" id="9148135at2"/>
<dbReference type="InterPro" id="IPR009351">
    <property type="entry name" value="AlkZ-like"/>
</dbReference>
<dbReference type="EMBL" id="QHLY01000012">
    <property type="protein sequence ID" value="PXA67766.1"/>
    <property type="molecule type" value="Genomic_DNA"/>
</dbReference>